<name>A0A1X7LS37_9BACL</name>
<keyword evidence="3" id="KW-1185">Reference proteome</keyword>
<evidence type="ECO:0000256" key="1">
    <source>
        <dbReference type="SAM" id="MobiDB-lite"/>
    </source>
</evidence>
<dbReference type="EMBL" id="FXAZ01000007">
    <property type="protein sequence ID" value="SMG56691.1"/>
    <property type="molecule type" value="Genomic_DNA"/>
</dbReference>
<dbReference type="Pfam" id="PF26595">
    <property type="entry name" value="A_ENA"/>
    <property type="match status" value="1"/>
</dbReference>
<reference evidence="2 3" key="1">
    <citation type="submission" date="2017-04" db="EMBL/GenBank/DDBJ databases">
        <authorList>
            <person name="Afonso C.L."/>
            <person name="Miller P.J."/>
            <person name="Scott M.A."/>
            <person name="Spackman E."/>
            <person name="Goraichik I."/>
            <person name="Dimitrov K.M."/>
            <person name="Suarez D.L."/>
            <person name="Swayne D.E."/>
        </authorList>
    </citation>
    <scope>NUCLEOTIDE SEQUENCE [LARGE SCALE GENOMIC DNA]</scope>
    <source>
        <strain evidence="2 3">11</strain>
    </source>
</reference>
<dbReference type="OrthoDB" id="2664174at2"/>
<protein>
    <recommendedName>
        <fullName evidence="4">Restriction endonuclease subunit S</fullName>
    </recommendedName>
</protein>
<evidence type="ECO:0000313" key="2">
    <source>
        <dbReference type="EMBL" id="SMG56691.1"/>
    </source>
</evidence>
<feature type="region of interest" description="Disordered" evidence="1">
    <location>
        <begin position="91"/>
        <end position="110"/>
    </location>
</feature>
<dbReference type="STRING" id="1852522.SAMN06295960_4210"/>
<accession>A0A1X7LS37</accession>
<feature type="compositionally biased region" description="Acidic residues" evidence="1">
    <location>
        <begin position="100"/>
        <end position="110"/>
    </location>
</feature>
<evidence type="ECO:0008006" key="4">
    <source>
        <dbReference type="Google" id="ProtNLM"/>
    </source>
</evidence>
<dbReference type="Proteomes" id="UP000193834">
    <property type="component" value="Unassembled WGS sequence"/>
</dbReference>
<organism evidence="2 3">
    <name type="scientific">Paenibacillus aquistagni</name>
    <dbReference type="NCBI Taxonomy" id="1852522"/>
    <lineage>
        <taxon>Bacteria</taxon>
        <taxon>Bacillati</taxon>
        <taxon>Bacillota</taxon>
        <taxon>Bacilli</taxon>
        <taxon>Bacillales</taxon>
        <taxon>Paenibacillaceae</taxon>
        <taxon>Paenibacillus</taxon>
    </lineage>
</organism>
<evidence type="ECO:0000313" key="3">
    <source>
        <dbReference type="Proteomes" id="UP000193834"/>
    </source>
</evidence>
<proteinExistence type="predicted"/>
<dbReference type="AlphaFoldDB" id="A0A1X7LS37"/>
<dbReference type="RefSeq" id="WP_085497683.1">
    <property type="nucleotide sequence ID" value="NZ_FXAZ01000007.1"/>
</dbReference>
<gene>
    <name evidence="2" type="ORF">SAMN06295960_4210</name>
</gene>
<sequence length="110" mass="12506">MSREHAYATMLEAMAKMQWNVAQILEAKALEAEKNRNWVLNHLNQQAFATHLEQLNEPMEIHEQVIEVLEGLAKLQYSLARNMNVLLVEPSRNDYSGSADDSEDGEGYSS</sequence>
<dbReference type="InterPro" id="IPR058705">
    <property type="entry name" value="A_ENA"/>
</dbReference>